<dbReference type="OMA" id="GGIPIYP"/>
<gene>
    <name evidence="2" type="primary">Cbn-srr-6</name>
    <name evidence="2" type="ORF">CAEBREN_22073</name>
</gene>
<organism evidence="3">
    <name type="scientific">Caenorhabditis brenneri</name>
    <name type="common">Nematode worm</name>
    <dbReference type="NCBI Taxonomy" id="135651"/>
    <lineage>
        <taxon>Eukaryota</taxon>
        <taxon>Metazoa</taxon>
        <taxon>Ecdysozoa</taxon>
        <taxon>Nematoda</taxon>
        <taxon>Chromadorea</taxon>
        <taxon>Rhabditida</taxon>
        <taxon>Rhabditina</taxon>
        <taxon>Rhabditomorpha</taxon>
        <taxon>Rhabditoidea</taxon>
        <taxon>Rhabditidae</taxon>
        <taxon>Peloderinae</taxon>
        <taxon>Caenorhabditis</taxon>
    </lineage>
</organism>
<reference evidence="3" key="1">
    <citation type="submission" date="2011-07" db="EMBL/GenBank/DDBJ databases">
        <authorList>
            <consortium name="Caenorhabditis brenneri Sequencing and Analysis Consortium"/>
            <person name="Wilson R.K."/>
        </authorList>
    </citation>
    <scope>NUCLEOTIDE SEQUENCE [LARGE SCALE GENOMIC DNA]</scope>
    <source>
        <strain evidence="3">PB2801</strain>
    </source>
</reference>
<dbReference type="EMBL" id="GL379809">
    <property type="protein sequence ID" value="EGT42599.1"/>
    <property type="molecule type" value="Genomic_DNA"/>
</dbReference>
<proteinExistence type="predicted"/>
<protein>
    <submittedName>
        <fullName evidence="2">CBN-SRR-6 protein</fullName>
    </submittedName>
</protein>
<evidence type="ECO:0000313" key="3">
    <source>
        <dbReference type="Proteomes" id="UP000008068"/>
    </source>
</evidence>
<dbReference type="OrthoDB" id="5780977at2759"/>
<dbReference type="STRING" id="135651.G0MS87"/>
<feature type="transmembrane region" description="Helical" evidence="1">
    <location>
        <begin position="271"/>
        <end position="293"/>
    </location>
</feature>
<sequence length="414" mass="47395">MFESRSNVEKIPPGTFGIQASEEVKIPLTEMQFLGPYRLIIKLSGLDCSVVALSRVNYSLRIRSWITQIFALLIISLIVLRCYTLFQLKGQSMSFQWAESGMFAFMGVQSIECAVCIYSWTKKDFISNHLEKLEHIRSLRLKNNENLDNYTYLHLKIFGWTFLWSVITMAHAIASAIEGKVILSGNDIYPIIYFGMPCVTLLVCFHVSAFLNCYFIVNSSLTREIEYFNLELENIQKTKQLHKPDVLLEFSHRQAELISFVRNANKSLGSYTFTTPISMFNACINGVYIFFAYHDDLPLIQAVILSLNVFATLFMTFFSLRAASKVQVHIEDTSRILMESQEFETCEDSDAINTYHLMIDRSLRHTAKLRVLGGIPICPATFNIAMFFIPSLGTLLAFVKKSLHTYGLNMEHHH</sequence>
<dbReference type="InParanoid" id="G0MS87"/>
<evidence type="ECO:0000256" key="1">
    <source>
        <dbReference type="SAM" id="Phobius"/>
    </source>
</evidence>
<dbReference type="HOGENOM" id="CLU_043079_0_0_1"/>
<feature type="transmembrane region" description="Helical" evidence="1">
    <location>
        <begin position="65"/>
        <end position="86"/>
    </location>
</feature>
<dbReference type="eggNOG" id="ENOG502RVS7">
    <property type="taxonomic scope" value="Eukaryota"/>
</dbReference>
<accession>G0MS87</accession>
<keyword evidence="1" id="KW-1133">Transmembrane helix</keyword>
<feature type="transmembrane region" description="Helical" evidence="1">
    <location>
        <begin position="371"/>
        <end position="399"/>
    </location>
</feature>
<name>G0MS87_CAEBE</name>
<feature type="transmembrane region" description="Helical" evidence="1">
    <location>
        <begin position="189"/>
        <end position="217"/>
    </location>
</feature>
<feature type="transmembrane region" description="Helical" evidence="1">
    <location>
        <begin position="101"/>
        <end position="120"/>
    </location>
</feature>
<keyword evidence="1" id="KW-0812">Transmembrane</keyword>
<feature type="transmembrane region" description="Helical" evidence="1">
    <location>
        <begin position="299"/>
        <end position="320"/>
    </location>
</feature>
<keyword evidence="1" id="KW-0472">Membrane</keyword>
<keyword evidence="3" id="KW-1185">Reference proteome</keyword>
<dbReference type="PANTHER" id="PTHR31930:SF4">
    <property type="entry name" value="ABC TRANSMEMBRANE TYPE-1 DOMAIN-CONTAINING PROTEIN"/>
    <property type="match status" value="1"/>
</dbReference>
<dbReference type="AlphaFoldDB" id="G0MS87"/>
<dbReference type="PANTHER" id="PTHR31930">
    <property type="entry name" value="SERPENTINE RECEPTOR, CLASS R"/>
    <property type="match status" value="1"/>
</dbReference>
<dbReference type="InterPro" id="IPR004950">
    <property type="entry name" value="DUF267_CAE_spp"/>
</dbReference>
<feature type="transmembrane region" description="Helical" evidence="1">
    <location>
        <begin position="157"/>
        <end position="177"/>
    </location>
</feature>
<dbReference type="Pfam" id="PF03268">
    <property type="entry name" value="DUF267"/>
    <property type="match status" value="1"/>
</dbReference>
<dbReference type="Proteomes" id="UP000008068">
    <property type="component" value="Unassembled WGS sequence"/>
</dbReference>
<evidence type="ECO:0000313" key="2">
    <source>
        <dbReference type="EMBL" id="EGT42599.1"/>
    </source>
</evidence>